<dbReference type="SUPFAM" id="SSF56801">
    <property type="entry name" value="Acetyl-CoA synthetase-like"/>
    <property type="match status" value="1"/>
</dbReference>
<dbReference type="InterPro" id="IPR000873">
    <property type="entry name" value="AMP-dep_synth/lig_dom"/>
</dbReference>
<evidence type="ECO:0000313" key="8">
    <source>
        <dbReference type="EMBL" id="OAV60347.1"/>
    </source>
</evidence>
<dbReference type="InterPro" id="IPR025110">
    <property type="entry name" value="AMP-bd_C"/>
</dbReference>
<dbReference type="InterPro" id="IPR020845">
    <property type="entry name" value="AMP-binding_CS"/>
</dbReference>
<evidence type="ECO:0000313" key="9">
    <source>
        <dbReference type="Proteomes" id="UP000078292"/>
    </source>
</evidence>
<evidence type="ECO:0000256" key="3">
    <source>
        <dbReference type="ARBA" id="ARBA00022741"/>
    </source>
</evidence>
<dbReference type="OrthoDB" id="9803968at2"/>
<sequence>MVTDNILWQPTQDQVQATAMYQFMQAMNTKHGLALQTYLDLWQWSVEDLELFWTEIWDYFEVIGQKPTSALLTGQLPDAQWGQGAKVNYAENVLRHARQLADTEAVVGLDESLNRTVLTWKQLNEQVGAFAHHLRSTGVGPGDVVAAAIPNIPQAIVALLGTAAVGAIWSVVNVDFGVTGIVSRFKQLAPKVLITIDALELGGKLRNQTDDLDALLTQLDSVGHHILVENAGTDVSDTVAEITAQHQVGTTRYADIIAQPREPVFEPVEFSHPLWVLYSSGTTGTPKGIVQGHGGTVLEIAKSFGLHYRVPQGAPVYICTSTTWMLWNMQVATLITGAKAVTYSGAVFAGGPERQFEILASEQVAFYGCGAAILTGVQESGFIPKDHYDLSHLTDILVSASPLPARTWRWVYDAVSPNLRLRSDSGGTDVCSVFVGSNPMDPVRINELMGPALGVAADVYDETGTPVTEQVGELVITKPMPTMPLYFWNDNDGARYRDAYFSQDPHIWYHGDFATKTDRLSFVIHGRSDATLNRGGIRMGSSDLYQVVDALDEVTASMVIGAELDDGGYYMPLFVVPRDPQIDPEALKAKVIEAIRTELSPRYVPDEIIIAPGVPMTKTGKLMEVPIKRVFQGMTPEKVATETAAEPDVLKWFLNYASNYSK</sequence>
<keyword evidence="2" id="KW-0436">Ligase</keyword>
<dbReference type="Pfam" id="PF13193">
    <property type="entry name" value="AMP-binding_C"/>
    <property type="match status" value="1"/>
</dbReference>
<protein>
    <submittedName>
        <fullName evidence="8">Acetoacetyl-CoA synthetase</fullName>
    </submittedName>
</protein>
<comment type="caution">
    <text evidence="8">The sequence shown here is derived from an EMBL/GenBank/DDBJ whole genome shotgun (WGS) entry which is preliminary data.</text>
</comment>
<dbReference type="PANTHER" id="PTHR42921">
    <property type="entry name" value="ACETOACETYL-COA SYNTHETASE"/>
    <property type="match status" value="1"/>
</dbReference>
<organism evidence="8 9">
    <name type="scientific">Enteractinococcus helveticum</name>
    <dbReference type="NCBI Taxonomy" id="1837282"/>
    <lineage>
        <taxon>Bacteria</taxon>
        <taxon>Bacillati</taxon>
        <taxon>Actinomycetota</taxon>
        <taxon>Actinomycetes</taxon>
        <taxon>Micrococcales</taxon>
        <taxon>Micrococcaceae</taxon>
    </lineage>
</organism>
<comment type="similarity">
    <text evidence="1">Belongs to the ATP-dependent AMP-binding enzyme family.</text>
</comment>
<dbReference type="EMBL" id="LXEY01000020">
    <property type="protein sequence ID" value="OAV60347.1"/>
    <property type="molecule type" value="Genomic_DNA"/>
</dbReference>
<evidence type="ECO:0000259" key="6">
    <source>
        <dbReference type="Pfam" id="PF13193"/>
    </source>
</evidence>
<dbReference type="Gene3D" id="3.30.300.30">
    <property type="match status" value="1"/>
</dbReference>
<dbReference type="STRING" id="1837282.A6F49_12995"/>
<dbReference type="Gene3D" id="3.40.50.12780">
    <property type="entry name" value="N-terminal domain of ligase-like"/>
    <property type="match status" value="1"/>
</dbReference>
<proteinExistence type="inferred from homology"/>
<dbReference type="GO" id="GO:0005524">
    <property type="term" value="F:ATP binding"/>
    <property type="evidence" value="ECO:0007669"/>
    <property type="project" value="UniProtKB-KW"/>
</dbReference>
<dbReference type="AlphaFoldDB" id="A0A1B7LYP5"/>
<dbReference type="GO" id="GO:0030729">
    <property type="term" value="F:acetoacetate-CoA ligase activity"/>
    <property type="evidence" value="ECO:0007669"/>
    <property type="project" value="InterPro"/>
</dbReference>
<dbReference type="InterPro" id="IPR042099">
    <property type="entry name" value="ANL_N_sf"/>
</dbReference>
<evidence type="ECO:0000256" key="4">
    <source>
        <dbReference type="ARBA" id="ARBA00022840"/>
    </source>
</evidence>
<feature type="domain" description="AMP-dependent synthetase/ligase" evidence="5">
    <location>
        <begin position="95"/>
        <end position="483"/>
    </location>
</feature>
<accession>A0A1B7LYP5</accession>
<dbReference type="PROSITE" id="PS00455">
    <property type="entry name" value="AMP_BINDING"/>
    <property type="match status" value="1"/>
</dbReference>
<dbReference type="InterPro" id="IPR045851">
    <property type="entry name" value="AMP-bd_C_sf"/>
</dbReference>
<reference evidence="8 9" key="1">
    <citation type="submission" date="2016-04" db="EMBL/GenBank/DDBJ databases">
        <title>First whole genome shotgun sequence of the bacterium Enteractinococcus sp. strain UASWS1574.</title>
        <authorList>
            <person name="Crovadore J."/>
            <person name="Chablais R."/>
            <person name="Lefort F."/>
        </authorList>
    </citation>
    <scope>NUCLEOTIDE SEQUENCE [LARGE SCALE GENOMIC DNA]</scope>
    <source>
        <strain evidence="8 9">UASWS1574</strain>
    </source>
</reference>
<dbReference type="NCBIfam" id="TIGR01217">
    <property type="entry name" value="ac_ac_CoA_syn"/>
    <property type="match status" value="1"/>
</dbReference>
<dbReference type="NCBIfam" id="NF002937">
    <property type="entry name" value="PRK03584.1"/>
    <property type="match status" value="1"/>
</dbReference>
<dbReference type="PANTHER" id="PTHR42921:SF1">
    <property type="entry name" value="ACETOACETYL-COA SYNTHETASE"/>
    <property type="match status" value="1"/>
</dbReference>
<dbReference type="Pfam" id="PF00501">
    <property type="entry name" value="AMP-binding"/>
    <property type="match status" value="1"/>
</dbReference>
<name>A0A1B7LYP5_9MICC</name>
<dbReference type="GO" id="GO:0006629">
    <property type="term" value="P:lipid metabolic process"/>
    <property type="evidence" value="ECO:0007669"/>
    <property type="project" value="InterPro"/>
</dbReference>
<evidence type="ECO:0000256" key="1">
    <source>
        <dbReference type="ARBA" id="ARBA00006432"/>
    </source>
</evidence>
<dbReference type="Pfam" id="PF16177">
    <property type="entry name" value="ACAS_N"/>
    <property type="match status" value="1"/>
</dbReference>
<keyword evidence="9" id="KW-1185">Reference proteome</keyword>
<feature type="domain" description="AMP-binding enzyme C-terminal" evidence="6">
    <location>
        <begin position="548"/>
        <end position="621"/>
    </location>
</feature>
<evidence type="ECO:0000259" key="5">
    <source>
        <dbReference type="Pfam" id="PF00501"/>
    </source>
</evidence>
<dbReference type="Proteomes" id="UP000078292">
    <property type="component" value="Unassembled WGS sequence"/>
</dbReference>
<feature type="domain" description="Acetyl-coenzyme A synthetase N-terminal" evidence="7">
    <location>
        <begin position="38"/>
        <end position="93"/>
    </location>
</feature>
<dbReference type="InterPro" id="IPR005914">
    <property type="entry name" value="Acac_CoA_synth"/>
</dbReference>
<keyword evidence="3" id="KW-0547">Nucleotide-binding</keyword>
<keyword evidence="4" id="KW-0067">ATP-binding</keyword>
<evidence type="ECO:0000259" key="7">
    <source>
        <dbReference type="Pfam" id="PF16177"/>
    </source>
</evidence>
<evidence type="ECO:0000256" key="2">
    <source>
        <dbReference type="ARBA" id="ARBA00022598"/>
    </source>
</evidence>
<gene>
    <name evidence="8" type="ORF">A6F49_12995</name>
</gene>
<dbReference type="InterPro" id="IPR032387">
    <property type="entry name" value="ACAS_N"/>
</dbReference>